<proteinExistence type="predicted"/>
<sequence length="66" mass="7642">MNLYMGQTFRIHQLINIQQVVSLISLSRLTIYSMKDKKSASCDPNFLKHIQVLKNCVCWSIGEINQ</sequence>
<reference evidence="1 2" key="2">
    <citation type="submission" date="2020-09" db="EMBL/GenBank/DDBJ databases">
        <authorList>
            <person name="Chen F.-J."/>
            <person name="Lee Y.-T."/>
        </authorList>
    </citation>
    <scope>NUCLEOTIDE SEQUENCE [LARGE SCALE GENOMIC DNA]</scope>
    <source>
        <strain evidence="1 2">AS39</strain>
        <plasmid evidence="1 2">pAS39-1</plasmid>
    </source>
</reference>
<dbReference type="EMBL" id="CP061647">
    <property type="protein sequence ID" value="QNX74291.1"/>
    <property type="molecule type" value="Genomic_DNA"/>
</dbReference>
<geneLocation type="plasmid" evidence="1 2">
    <name>pAS39-1</name>
</geneLocation>
<protein>
    <submittedName>
        <fullName evidence="1">AlpA family phage regulatory protein</fullName>
    </submittedName>
</protein>
<dbReference type="Pfam" id="PF05930">
    <property type="entry name" value="Phage_AlpA"/>
    <property type="match status" value="1"/>
</dbReference>
<keyword evidence="1" id="KW-0614">Plasmid</keyword>
<evidence type="ECO:0000313" key="1">
    <source>
        <dbReference type="EMBL" id="QNX74291.1"/>
    </source>
</evidence>
<dbReference type="Proteomes" id="UP000516666">
    <property type="component" value="Plasmid pAS39-1"/>
</dbReference>
<accession>A0A7H2VD58</accession>
<dbReference type="InterPro" id="IPR010260">
    <property type="entry name" value="AlpA"/>
</dbReference>
<reference evidence="2" key="1">
    <citation type="submission" date="2020-09" db="EMBL/GenBank/DDBJ databases">
        <title>Clinical and molecular characterization of Acinetobacter seifertii in Taiwan.</title>
        <authorList>
            <person name="Li L.-H."/>
            <person name="Yang Y.-S."/>
            <person name="Sun J.-R."/>
            <person name="Huang T.-W."/>
            <person name="Huang W.-C."/>
            <person name="Wang Y.-C."/>
            <person name="Kuo T.-H."/>
            <person name="Kuo S.-C."/>
            <person name="Chen T.-L."/>
        </authorList>
    </citation>
    <scope>NUCLEOTIDE SEQUENCE [LARGE SCALE GENOMIC DNA]</scope>
    <source>
        <strain evidence="2">AS39</strain>
        <plasmid evidence="2">pAS39-1</plasmid>
    </source>
</reference>
<evidence type="ECO:0000313" key="2">
    <source>
        <dbReference type="Proteomes" id="UP000516666"/>
    </source>
</evidence>
<dbReference type="AlphaFoldDB" id="A0A7H2VD58"/>
<organism evidence="1 2">
    <name type="scientific">Acinetobacter seifertii</name>
    <dbReference type="NCBI Taxonomy" id="1530123"/>
    <lineage>
        <taxon>Bacteria</taxon>
        <taxon>Pseudomonadati</taxon>
        <taxon>Pseudomonadota</taxon>
        <taxon>Gammaproteobacteria</taxon>
        <taxon>Moraxellales</taxon>
        <taxon>Moraxellaceae</taxon>
        <taxon>Acinetobacter</taxon>
        <taxon>Acinetobacter calcoaceticus/baumannii complex</taxon>
    </lineage>
</organism>
<name>A0A7H2VD58_9GAMM</name>
<gene>
    <name evidence="1" type="ORF">IC776_18555</name>
</gene>